<name>A0A975FPE1_9MICO</name>
<dbReference type="RefSeq" id="WP_210900690.1">
    <property type="nucleotide sequence ID" value="NZ_CP071696.1"/>
</dbReference>
<protein>
    <submittedName>
        <fullName evidence="1">Uncharacterized protein</fullName>
    </submittedName>
</protein>
<dbReference type="PROSITE" id="PS51257">
    <property type="entry name" value="PROKAR_LIPOPROTEIN"/>
    <property type="match status" value="1"/>
</dbReference>
<dbReference type="AlphaFoldDB" id="A0A975FPE1"/>
<dbReference type="KEGG" id="aarc:G127AT_05035"/>
<organism evidence="1 2">
    <name type="scientific">Agromyces archimandritae</name>
    <dbReference type="NCBI Taxonomy" id="2781962"/>
    <lineage>
        <taxon>Bacteria</taxon>
        <taxon>Bacillati</taxon>
        <taxon>Actinomycetota</taxon>
        <taxon>Actinomycetes</taxon>
        <taxon>Micrococcales</taxon>
        <taxon>Microbacteriaceae</taxon>
        <taxon>Agromyces</taxon>
    </lineage>
</organism>
<proteinExistence type="predicted"/>
<keyword evidence="2" id="KW-1185">Reference proteome</keyword>
<sequence>MGAAFRELVADGTVGGLWWQACTVARGDEEVAARCRSILTGVLHETGELTASTPAELASFLGRGLLVLQLQTLGVDLGRGSAAAVESLLGTESR</sequence>
<evidence type="ECO:0000313" key="1">
    <source>
        <dbReference type="EMBL" id="QTX05579.1"/>
    </source>
</evidence>
<accession>A0A975FPE1</accession>
<evidence type="ECO:0000313" key="2">
    <source>
        <dbReference type="Proteomes" id="UP000671914"/>
    </source>
</evidence>
<dbReference type="Proteomes" id="UP000671914">
    <property type="component" value="Chromosome"/>
</dbReference>
<dbReference type="EMBL" id="CP071696">
    <property type="protein sequence ID" value="QTX05579.1"/>
    <property type="molecule type" value="Genomic_DNA"/>
</dbReference>
<reference evidence="1" key="1">
    <citation type="submission" date="2021-03" db="EMBL/GenBank/DDBJ databases">
        <title>Agromyces archimandritus sp. nov., isolated from the cockroach Archimandrita tessellata.</title>
        <authorList>
            <person name="Guzman J."/>
            <person name="Ortuzar M."/>
            <person name="Poehlein A."/>
            <person name="Daniel R."/>
            <person name="Trujillo M."/>
            <person name="Vilcinskas A."/>
        </authorList>
    </citation>
    <scope>NUCLEOTIDE SEQUENCE</scope>
    <source>
        <strain evidence="1">G127AT</strain>
    </source>
</reference>
<gene>
    <name evidence="1" type="ORF">G127AT_05035</name>
</gene>